<keyword evidence="4" id="KW-1185">Reference proteome</keyword>
<dbReference type="OrthoDB" id="9996923at2759"/>
<gene>
    <name evidence="2" type="ORF">GPM918_LOCUS12369</name>
    <name evidence="3" type="ORF">SRO942_LOCUS12370</name>
</gene>
<keyword evidence="1" id="KW-1133">Transmembrane helix</keyword>
<dbReference type="AlphaFoldDB" id="A0A814EWS0"/>
<dbReference type="Proteomes" id="UP000681722">
    <property type="component" value="Unassembled WGS sequence"/>
</dbReference>
<dbReference type="EMBL" id="CAJNOQ010002696">
    <property type="protein sequence ID" value="CAF0973618.1"/>
    <property type="molecule type" value="Genomic_DNA"/>
</dbReference>
<organism evidence="2 4">
    <name type="scientific">Didymodactylos carnosus</name>
    <dbReference type="NCBI Taxonomy" id="1234261"/>
    <lineage>
        <taxon>Eukaryota</taxon>
        <taxon>Metazoa</taxon>
        <taxon>Spiralia</taxon>
        <taxon>Gnathifera</taxon>
        <taxon>Rotifera</taxon>
        <taxon>Eurotatoria</taxon>
        <taxon>Bdelloidea</taxon>
        <taxon>Philodinida</taxon>
        <taxon>Philodinidae</taxon>
        <taxon>Didymodactylos</taxon>
    </lineage>
</organism>
<keyword evidence="1" id="KW-0472">Membrane</keyword>
<keyword evidence="1" id="KW-0812">Transmembrane</keyword>
<reference evidence="2" key="1">
    <citation type="submission" date="2021-02" db="EMBL/GenBank/DDBJ databases">
        <authorList>
            <person name="Nowell W R."/>
        </authorList>
    </citation>
    <scope>NUCLEOTIDE SEQUENCE</scope>
</reference>
<evidence type="ECO:0000313" key="3">
    <source>
        <dbReference type="EMBL" id="CAF3746524.1"/>
    </source>
</evidence>
<sequence>MKNSYIFFLYIITFTACAIASYLDIPDPPQRPIRFKTRKQIEDYLKAVKDYYAAFKIKLVRRSHFLPDYYSNIDGGFNSVNQPEETEKHAGSSDNIIHYRTYQHQQPILSKIISFQLNPYIFLRTGEGIKPRRLRRRSSLFSE</sequence>
<evidence type="ECO:0000313" key="2">
    <source>
        <dbReference type="EMBL" id="CAF0973618.1"/>
    </source>
</evidence>
<evidence type="ECO:0000256" key="1">
    <source>
        <dbReference type="SAM" id="Phobius"/>
    </source>
</evidence>
<name>A0A814EWS0_9BILA</name>
<comment type="caution">
    <text evidence="2">The sequence shown here is derived from an EMBL/GenBank/DDBJ whole genome shotgun (WGS) entry which is preliminary data.</text>
</comment>
<dbReference type="PROSITE" id="PS51257">
    <property type="entry name" value="PROKAR_LIPOPROTEIN"/>
    <property type="match status" value="1"/>
</dbReference>
<dbReference type="Proteomes" id="UP000663829">
    <property type="component" value="Unassembled WGS sequence"/>
</dbReference>
<protein>
    <submittedName>
        <fullName evidence="2">Uncharacterized protein</fullName>
    </submittedName>
</protein>
<proteinExistence type="predicted"/>
<feature type="transmembrane region" description="Helical" evidence="1">
    <location>
        <begin position="6"/>
        <end position="25"/>
    </location>
</feature>
<accession>A0A814EWS0</accession>
<dbReference type="EMBL" id="CAJOBC010002696">
    <property type="protein sequence ID" value="CAF3746524.1"/>
    <property type="molecule type" value="Genomic_DNA"/>
</dbReference>
<evidence type="ECO:0000313" key="4">
    <source>
        <dbReference type="Proteomes" id="UP000663829"/>
    </source>
</evidence>